<name>A0A2H3JAE7_WOLCO</name>
<evidence type="ECO:0000313" key="2">
    <source>
        <dbReference type="Proteomes" id="UP000218811"/>
    </source>
</evidence>
<dbReference type="Proteomes" id="UP000218811">
    <property type="component" value="Unassembled WGS sequence"/>
</dbReference>
<dbReference type="EMBL" id="KB467832">
    <property type="protein sequence ID" value="PCH34638.1"/>
    <property type="molecule type" value="Genomic_DNA"/>
</dbReference>
<dbReference type="AlphaFoldDB" id="A0A2H3JAE7"/>
<reference evidence="1 2" key="1">
    <citation type="journal article" date="2012" name="Science">
        <title>The Paleozoic origin of enzymatic lignin decomposition reconstructed from 31 fungal genomes.</title>
        <authorList>
            <person name="Floudas D."/>
            <person name="Binder M."/>
            <person name="Riley R."/>
            <person name="Barry K."/>
            <person name="Blanchette R.A."/>
            <person name="Henrissat B."/>
            <person name="Martinez A.T."/>
            <person name="Otillar R."/>
            <person name="Spatafora J.W."/>
            <person name="Yadav J.S."/>
            <person name="Aerts A."/>
            <person name="Benoit I."/>
            <person name="Boyd A."/>
            <person name="Carlson A."/>
            <person name="Copeland A."/>
            <person name="Coutinho P.M."/>
            <person name="de Vries R.P."/>
            <person name="Ferreira P."/>
            <person name="Findley K."/>
            <person name="Foster B."/>
            <person name="Gaskell J."/>
            <person name="Glotzer D."/>
            <person name="Gorecki P."/>
            <person name="Heitman J."/>
            <person name="Hesse C."/>
            <person name="Hori C."/>
            <person name="Igarashi K."/>
            <person name="Jurgens J.A."/>
            <person name="Kallen N."/>
            <person name="Kersten P."/>
            <person name="Kohler A."/>
            <person name="Kuees U."/>
            <person name="Kumar T.K.A."/>
            <person name="Kuo A."/>
            <person name="LaButti K."/>
            <person name="Larrondo L.F."/>
            <person name="Lindquist E."/>
            <person name="Ling A."/>
            <person name="Lombard V."/>
            <person name="Lucas S."/>
            <person name="Lundell T."/>
            <person name="Martin R."/>
            <person name="McLaughlin D.J."/>
            <person name="Morgenstern I."/>
            <person name="Morin E."/>
            <person name="Murat C."/>
            <person name="Nagy L.G."/>
            <person name="Nolan M."/>
            <person name="Ohm R.A."/>
            <person name="Patyshakuliyeva A."/>
            <person name="Rokas A."/>
            <person name="Ruiz-Duenas F.J."/>
            <person name="Sabat G."/>
            <person name="Salamov A."/>
            <person name="Samejima M."/>
            <person name="Schmutz J."/>
            <person name="Slot J.C."/>
            <person name="St John F."/>
            <person name="Stenlid J."/>
            <person name="Sun H."/>
            <person name="Sun S."/>
            <person name="Syed K."/>
            <person name="Tsang A."/>
            <person name="Wiebenga A."/>
            <person name="Young D."/>
            <person name="Pisabarro A."/>
            <person name="Eastwood D.C."/>
            <person name="Martin F."/>
            <person name="Cullen D."/>
            <person name="Grigoriev I.V."/>
            <person name="Hibbett D.S."/>
        </authorList>
    </citation>
    <scope>NUCLEOTIDE SEQUENCE [LARGE SCALE GENOMIC DNA]</scope>
    <source>
        <strain evidence="1 2">MD-104</strain>
    </source>
</reference>
<sequence>MGRLSGPDDPVFIPQFANDKLMLRILLIGHKEYRHQFNVYRTVGRKKQPITRAMLAHKMAKELEIYLKPTNKVVDRSSPDAAHALGPIDLKHILISGVDHVAQGSVQLDLALLRV</sequence>
<protein>
    <submittedName>
        <fullName evidence="1">Uncharacterized protein</fullName>
    </submittedName>
</protein>
<evidence type="ECO:0000313" key="1">
    <source>
        <dbReference type="EMBL" id="PCH34638.1"/>
    </source>
</evidence>
<organism evidence="1 2">
    <name type="scientific">Wolfiporia cocos (strain MD-104)</name>
    <name type="common">Brown rot fungus</name>
    <dbReference type="NCBI Taxonomy" id="742152"/>
    <lineage>
        <taxon>Eukaryota</taxon>
        <taxon>Fungi</taxon>
        <taxon>Dikarya</taxon>
        <taxon>Basidiomycota</taxon>
        <taxon>Agaricomycotina</taxon>
        <taxon>Agaricomycetes</taxon>
        <taxon>Polyporales</taxon>
        <taxon>Phaeolaceae</taxon>
        <taxon>Wolfiporia</taxon>
    </lineage>
</organism>
<gene>
    <name evidence="1" type="ORF">WOLCODRAFT_27345</name>
</gene>
<accession>A0A2H3JAE7</accession>
<keyword evidence="2" id="KW-1185">Reference proteome</keyword>
<proteinExistence type="predicted"/>